<proteinExistence type="predicted"/>
<sequence length="215" mass="24643">MKIKHLFLFPDLKPKSFTIERDSYRSQDFSKFEKEDAKRGKSPWGRVKTIIERHRDSIKRRSLRQEPSATDLASTFSKITEDSLDFKDDPDDLESTSKPSGVARPSRRKANKPGFIVLEPEVEQGCPRTPNSSPVLQRKSKWTRMTKALKGKREGEKDSVSTPTSPNNQQDGHFTFDAIDGRFQCGFTYISLHDFLNMSCNSVFSFAEISSFDRH</sequence>
<dbReference type="AlphaFoldDB" id="A0A4Y2SYA4"/>
<protein>
    <submittedName>
        <fullName evidence="2">Uncharacterized protein</fullName>
    </submittedName>
</protein>
<name>A0A4Y2SYA4_ARAVE</name>
<dbReference type="Proteomes" id="UP000499080">
    <property type="component" value="Unassembled WGS sequence"/>
</dbReference>
<feature type="region of interest" description="Disordered" evidence="1">
    <location>
        <begin position="58"/>
        <end position="116"/>
    </location>
</feature>
<feature type="compositionally biased region" description="Basic and acidic residues" evidence="1">
    <location>
        <begin position="29"/>
        <end position="39"/>
    </location>
</feature>
<feature type="compositionally biased region" description="Polar residues" evidence="1">
    <location>
        <begin position="65"/>
        <end position="78"/>
    </location>
</feature>
<evidence type="ECO:0000313" key="3">
    <source>
        <dbReference type="Proteomes" id="UP000499080"/>
    </source>
</evidence>
<accession>A0A4Y2SYA4</accession>
<feature type="region of interest" description="Disordered" evidence="1">
    <location>
        <begin position="147"/>
        <end position="172"/>
    </location>
</feature>
<gene>
    <name evidence="2" type="ORF">AVEN_204653_1</name>
</gene>
<organism evidence="2 3">
    <name type="scientific">Araneus ventricosus</name>
    <name type="common">Orbweaver spider</name>
    <name type="synonym">Epeira ventricosa</name>
    <dbReference type="NCBI Taxonomy" id="182803"/>
    <lineage>
        <taxon>Eukaryota</taxon>
        <taxon>Metazoa</taxon>
        <taxon>Ecdysozoa</taxon>
        <taxon>Arthropoda</taxon>
        <taxon>Chelicerata</taxon>
        <taxon>Arachnida</taxon>
        <taxon>Araneae</taxon>
        <taxon>Araneomorphae</taxon>
        <taxon>Entelegynae</taxon>
        <taxon>Araneoidea</taxon>
        <taxon>Araneidae</taxon>
        <taxon>Araneus</taxon>
    </lineage>
</organism>
<evidence type="ECO:0000256" key="1">
    <source>
        <dbReference type="SAM" id="MobiDB-lite"/>
    </source>
</evidence>
<dbReference type="EMBL" id="BGPR01024286">
    <property type="protein sequence ID" value="GBN92266.1"/>
    <property type="molecule type" value="Genomic_DNA"/>
</dbReference>
<keyword evidence="3" id="KW-1185">Reference proteome</keyword>
<dbReference type="OrthoDB" id="6493491at2759"/>
<feature type="region of interest" description="Disordered" evidence="1">
    <location>
        <begin position="29"/>
        <end position="48"/>
    </location>
</feature>
<reference evidence="2 3" key="1">
    <citation type="journal article" date="2019" name="Sci. Rep.">
        <title>Orb-weaving spider Araneus ventricosus genome elucidates the spidroin gene catalogue.</title>
        <authorList>
            <person name="Kono N."/>
            <person name="Nakamura H."/>
            <person name="Ohtoshi R."/>
            <person name="Moran D.A.P."/>
            <person name="Shinohara A."/>
            <person name="Yoshida Y."/>
            <person name="Fujiwara M."/>
            <person name="Mori M."/>
            <person name="Tomita M."/>
            <person name="Arakawa K."/>
        </authorList>
    </citation>
    <scope>NUCLEOTIDE SEQUENCE [LARGE SCALE GENOMIC DNA]</scope>
</reference>
<comment type="caution">
    <text evidence="2">The sequence shown here is derived from an EMBL/GenBank/DDBJ whole genome shotgun (WGS) entry which is preliminary data.</text>
</comment>
<feature type="compositionally biased region" description="Polar residues" evidence="1">
    <location>
        <begin position="160"/>
        <end position="172"/>
    </location>
</feature>
<evidence type="ECO:0000313" key="2">
    <source>
        <dbReference type="EMBL" id="GBN92266.1"/>
    </source>
</evidence>